<dbReference type="RefSeq" id="XP_021113206.1">
    <property type="nucleotide sequence ID" value="XM_021257547.1"/>
</dbReference>
<keyword evidence="2" id="KW-0677">Repeat</keyword>
<dbReference type="PANTHER" id="PTHR45973">
    <property type="entry name" value="PROTEIN PHOSPHATASE 1 REGULATORY SUBUNIT SDS22-RELATED"/>
    <property type="match status" value="1"/>
</dbReference>
<reference evidence="5" key="1">
    <citation type="submission" date="2025-08" db="UniProtKB">
        <authorList>
            <consortium name="RefSeq"/>
        </authorList>
    </citation>
    <scope>IDENTIFICATION</scope>
</reference>
<dbReference type="Gene3D" id="3.80.10.10">
    <property type="entry name" value="Ribonuclease Inhibitor"/>
    <property type="match status" value="1"/>
</dbReference>
<feature type="region of interest" description="Disordered" evidence="3">
    <location>
        <begin position="505"/>
        <end position="560"/>
    </location>
</feature>
<feature type="region of interest" description="Disordered" evidence="3">
    <location>
        <begin position="1"/>
        <end position="50"/>
    </location>
</feature>
<name>A0AAX6STZ8_HETGA</name>
<dbReference type="GeneID" id="101707796"/>
<evidence type="ECO:0000256" key="3">
    <source>
        <dbReference type="SAM" id="MobiDB-lite"/>
    </source>
</evidence>
<feature type="compositionally biased region" description="Basic and acidic residues" evidence="3">
    <location>
        <begin position="516"/>
        <end position="544"/>
    </location>
</feature>
<dbReference type="PANTHER" id="PTHR45973:SF35">
    <property type="entry name" value="LEUCINE-RICH REPEAT-CONTAINING PROTEIN 43"/>
    <property type="match status" value="1"/>
</dbReference>
<accession>A0AAX6STZ8</accession>
<sequence>MEEFSDTEILSPEMVSLPIPHSTVQTKVTRCADTARAGDSDEPRESHAGKGVLSWSLKNRSRFLPPTRRAWKKLVPGEEAAVGPGEELVEALLDLVRSPQSLWALPEDSSAEDRFLRELAIQSPLMIRDTFFYSYFRSLRVVGKQVSQVGGDLLKFLKLEELVLSANRIKEVDAANLPPMLKVLELYGNELSSTECLCAHPPPGLQHLGLGQNQLRSPSESRYLTASHWPNLVSLDLGFNDLTDLRAMVAALRSLGRLRLLVLQGNPLALLPHYRGFTVDSLARLCVLDDVTVSPHERHQFRGLGQQGDLLPQDAQLVVTVGNIRGVVDSSVLDPEPGPKGPFVAYSYYVTYDFLGGEDGEASEHGGVLAEVVKPRSSAQLLGEELAEDLAEESLASVETTEQKSESSVVSGCSAARPPFSASGEELGKLRPRMDPRLCPSPGTVPFSTDHKPWANVIACNYEAQHSIRDLGLLKGFLLAGTTVTIMEEKAATCLQILSWPVVTPPVDSPQGAKKGKGEDDKKKKEKDRKDWKGKAEEPPQERKASHKKREAPKELCQDPPTLQALGSGLVALEPLLAGEAVVSTVCNFGVIRTPESDRLTFARDSKIKKGAKKEKTKSAAPIFESDYQPEQLTVEVEIQLGQVRSVEEALRAVANQARAE</sequence>
<evidence type="ECO:0000313" key="5">
    <source>
        <dbReference type="RefSeq" id="XP_021113206.1"/>
    </source>
</evidence>
<feature type="region of interest" description="Disordered" evidence="3">
    <location>
        <begin position="399"/>
        <end position="427"/>
    </location>
</feature>
<dbReference type="InterPro" id="IPR050576">
    <property type="entry name" value="Cilia_flagella_integrity"/>
</dbReference>
<dbReference type="Proteomes" id="UP000694906">
    <property type="component" value="Unplaced"/>
</dbReference>
<dbReference type="InterPro" id="IPR032675">
    <property type="entry name" value="LRR_dom_sf"/>
</dbReference>
<proteinExistence type="predicted"/>
<evidence type="ECO:0000256" key="1">
    <source>
        <dbReference type="ARBA" id="ARBA00022614"/>
    </source>
</evidence>
<gene>
    <name evidence="5" type="primary">Lrrc43</name>
</gene>
<organism evidence="4 5">
    <name type="scientific">Heterocephalus glaber</name>
    <name type="common">Naked mole rat</name>
    <dbReference type="NCBI Taxonomy" id="10181"/>
    <lineage>
        <taxon>Eukaryota</taxon>
        <taxon>Metazoa</taxon>
        <taxon>Chordata</taxon>
        <taxon>Craniata</taxon>
        <taxon>Vertebrata</taxon>
        <taxon>Euteleostomi</taxon>
        <taxon>Mammalia</taxon>
        <taxon>Eutheria</taxon>
        <taxon>Euarchontoglires</taxon>
        <taxon>Glires</taxon>
        <taxon>Rodentia</taxon>
        <taxon>Hystricomorpha</taxon>
        <taxon>Bathyergidae</taxon>
        <taxon>Heterocephalus</taxon>
    </lineage>
</organism>
<evidence type="ECO:0000313" key="4">
    <source>
        <dbReference type="Proteomes" id="UP000694906"/>
    </source>
</evidence>
<feature type="compositionally biased region" description="Basic and acidic residues" evidence="3">
    <location>
        <begin position="36"/>
        <end position="48"/>
    </location>
</feature>
<protein>
    <submittedName>
        <fullName evidence="5">Leucine-rich repeat-containing protein 43 isoform X1</fullName>
    </submittedName>
</protein>
<dbReference type="AlphaFoldDB" id="A0AAX6STZ8"/>
<keyword evidence="1" id="KW-0433">Leucine-rich repeat</keyword>
<keyword evidence="4" id="KW-1185">Reference proteome</keyword>
<dbReference type="CTD" id="254050"/>
<dbReference type="SUPFAM" id="SSF52058">
    <property type="entry name" value="L domain-like"/>
    <property type="match status" value="1"/>
</dbReference>
<evidence type="ECO:0000256" key="2">
    <source>
        <dbReference type="ARBA" id="ARBA00022737"/>
    </source>
</evidence>